<dbReference type="RefSeq" id="WP_183723479.1">
    <property type="nucleotide sequence ID" value="NZ_JACHBW010000004.1"/>
</dbReference>
<gene>
    <name evidence="2" type="ORF">F4827_001691</name>
</gene>
<sequence>MTNFEQYMAENKLEMANNTAVTLRVESNTKELVELLKMAKSGISFFTATGRVVRKAVIWFGPFITIAAAIWALLHGRWPGES</sequence>
<accession>A0A7W9TUT5</accession>
<comment type="caution">
    <text evidence="2">The sequence shown here is derived from an EMBL/GenBank/DDBJ whole genome shotgun (WGS) entry which is preliminary data.</text>
</comment>
<name>A0A7W9TUT5_9BURK</name>
<reference evidence="2 3" key="1">
    <citation type="submission" date="2020-08" db="EMBL/GenBank/DDBJ databases">
        <title>Above-ground endophytic microbial communities from plants in different locations in the United States.</title>
        <authorList>
            <person name="Frank C."/>
        </authorList>
    </citation>
    <scope>NUCLEOTIDE SEQUENCE [LARGE SCALE GENOMIC DNA]</scope>
    <source>
        <strain evidence="2 3">WP4_2_2</strain>
    </source>
</reference>
<proteinExistence type="predicted"/>
<feature type="transmembrane region" description="Helical" evidence="1">
    <location>
        <begin position="56"/>
        <end position="74"/>
    </location>
</feature>
<evidence type="ECO:0000313" key="2">
    <source>
        <dbReference type="EMBL" id="MBB6101843.1"/>
    </source>
</evidence>
<keyword evidence="1" id="KW-0812">Transmembrane</keyword>
<evidence type="ECO:0000256" key="1">
    <source>
        <dbReference type="SAM" id="Phobius"/>
    </source>
</evidence>
<dbReference type="Proteomes" id="UP000571554">
    <property type="component" value="Unassembled WGS sequence"/>
</dbReference>
<keyword evidence="1" id="KW-1133">Transmembrane helix</keyword>
<keyword evidence="1" id="KW-0472">Membrane</keyword>
<protein>
    <submittedName>
        <fullName evidence="2">Uncharacterized protein</fullName>
    </submittedName>
</protein>
<keyword evidence="3" id="KW-1185">Reference proteome</keyword>
<dbReference type="EMBL" id="JACHBW010000004">
    <property type="protein sequence ID" value="MBB6101843.1"/>
    <property type="molecule type" value="Genomic_DNA"/>
</dbReference>
<dbReference type="AlphaFoldDB" id="A0A7W9TUT5"/>
<organism evidence="2 3">
    <name type="scientific">Paraburkholderia bannensis</name>
    <dbReference type="NCBI Taxonomy" id="765414"/>
    <lineage>
        <taxon>Bacteria</taxon>
        <taxon>Pseudomonadati</taxon>
        <taxon>Pseudomonadota</taxon>
        <taxon>Betaproteobacteria</taxon>
        <taxon>Burkholderiales</taxon>
        <taxon>Burkholderiaceae</taxon>
        <taxon>Paraburkholderia</taxon>
    </lineage>
</organism>
<evidence type="ECO:0000313" key="3">
    <source>
        <dbReference type="Proteomes" id="UP000571554"/>
    </source>
</evidence>